<name>A0AAE3LLL3_9FIRM</name>
<organism evidence="5 6">
    <name type="scientific">Hominimerdicola aceti</name>
    <dbReference type="NCBI Taxonomy" id="2981726"/>
    <lineage>
        <taxon>Bacteria</taxon>
        <taxon>Bacillati</taxon>
        <taxon>Bacillota</taxon>
        <taxon>Clostridia</taxon>
        <taxon>Eubacteriales</taxon>
        <taxon>Oscillospiraceae</taxon>
        <taxon>Hominimerdicola</taxon>
    </lineage>
</organism>
<feature type="transmembrane region" description="Helical" evidence="2">
    <location>
        <begin position="93"/>
        <end position="118"/>
    </location>
</feature>
<feature type="region of interest" description="Disordered" evidence="1">
    <location>
        <begin position="224"/>
        <end position="249"/>
    </location>
</feature>
<reference evidence="5 6" key="1">
    <citation type="journal article" date="2021" name="ISME Commun">
        <title>Automated analysis of genomic sequences facilitates high-throughput and comprehensive description of bacteria.</title>
        <authorList>
            <person name="Hitch T.C.A."/>
        </authorList>
    </citation>
    <scope>NUCLEOTIDE SEQUENCE [LARGE SCALE GENOMIC DNA]</scope>
    <source>
        <strain evidence="5 6">Sanger_31</strain>
    </source>
</reference>
<protein>
    <submittedName>
        <fullName evidence="5">Zinc-ribbon domain-containing protein</fullName>
    </submittedName>
</protein>
<evidence type="ECO:0000313" key="6">
    <source>
        <dbReference type="Proteomes" id="UP001208131"/>
    </source>
</evidence>
<dbReference type="Pfam" id="PF13240">
    <property type="entry name" value="Zn_Ribbon_1"/>
    <property type="match status" value="1"/>
</dbReference>
<feature type="compositionally biased region" description="Low complexity" evidence="1">
    <location>
        <begin position="224"/>
        <end position="244"/>
    </location>
</feature>
<keyword evidence="6" id="KW-1185">Reference proteome</keyword>
<evidence type="ECO:0000313" key="5">
    <source>
        <dbReference type="EMBL" id="MCU6705061.1"/>
    </source>
</evidence>
<feature type="chain" id="PRO_5042163034" evidence="3">
    <location>
        <begin position="35"/>
        <end position="273"/>
    </location>
</feature>
<sequence length="273" mass="29598">MAKKIYTKKLTYAGMSLCLLSFFAFILSAAGALADPVGKLVYNNVFTNKIDFLFTPDIFAYVNTYGLSCALAIFSLVAFFTSARAKGKKKLDGAFAGSLILFPFIVMITKGIMIYYVTVKGHFSNAITMGYDNDKFRVALSLADDVLPFIAAFLLFIGGLVIAGRLMGEDFAVEIPVAAKTPDNAPAPIPMTTPQEQSFAQPDMSQFRKPDNAEPVMSQSVVEPEIPQQTEPIEPPTETAEQPAWQTAPEKCPHCGSELKSGAKFCSVCGNKV</sequence>
<feature type="transmembrane region" description="Helical" evidence="2">
    <location>
        <begin position="138"/>
        <end position="162"/>
    </location>
</feature>
<dbReference type="EMBL" id="JAOQJZ010000003">
    <property type="protein sequence ID" value="MCU6705061.1"/>
    <property type="molecule type" value="Genomic_DNA"/>
</dbReference>
<evidence type="ECO:0000256" key="3">
    <source>
        <dbReference type="SAM" id="SignalP"/>
    </source>
</evidence>
<proteinExistence type="predicted"/>
<keyword evidence="2" id="KW-1133">Transmembrane helix</keyword>
<feature type="domain" description="Zinc-ribbon" evidence="4">
    <location>
        <begin position="251"/>
        <end position="273"/>
    </location>
</feature>
<gene>
    <name evidence="5" type="ORF">OCV57_03850</name>
</gene>
<comment type="caution">
    <text evidence="5">The sequence shown here is derived from an EMBL/GenBank/DDBJ whole genome shotgun (WGS) entry which is preliminary data.</text>
</comment>
<evidence type="ECO:0000259" key="4">
    <source>
        <dbReference type="Pfam" id="PF13240"/>
    </source>
</evidence>
<accession>A0AAE3LLL3</accession>
<keyword evidence="2" id="KW-0812">Transmembrane</keyword>
<feature type="transmembrane region" description="Helical" evidence="2">
    <location>
        <begin position="58"/>
        <end position="81"/>
    </location>
</feature>
<evidence type="ECO:0000256" key="1">
    <source>
        <dbReference type="SAM" id="MobiDB-lite"/>
    </source>
</evidence>
<dbReference type="AlphaFoldDB" id="A0AAE3LLL3"/>
<keyword evidence="2" id="KW-0472">Membrane</keyword>
<keyword evidence="3" id="KW-0732">Signal</keyword>
<dbReference type="RefSeq" id="WP_267300493.1">
    <property type="nucleotide sequence ID" value="NZ_JAOQJZ010000003.1"/>
</dbReference>
<dbReference type="InterPro" id="IPR026870">
    <property type="entry name" value="Zinc_ribbon_dom"/>
</dbReference>
<evidence type="ECO:0000256" key="2">
    <source>
        <dbReference type="SAM" id="Phobius"/>
    </source>
</evidence>
<dbReference type="Proteomes" id="UP001208131">
    <property type="component" value="Unassembled WGS sequence"/>
</dbReference>
<feature type="signal peptide" evidence="3">
    <location>
        <begin position="1"/>
        <end position="34"/>
    </location>
</feature>